<comment type="caution">
    <text evidence="1">The sequence shown here is derived from an EMBL/GenBank/DDBJ whole genome shotgun (WGS) entry which is preliminary data.</text>
</comment>
<dbReference type="AlphaFoldDB" id="A0A845BUN8"/>
<dbReference type="Gene3D" id="3.10.129.10">
    <property type="entry name" value="Hotdog Thioesterase"/>
    <property type="match status" value="1"/>
</dbReference>
<name>A0A845BUN8_9NEIS</name>
<proteinExistence type="predicted"/>
<gene>
    <name evidence="1" type="ORF">GQF02_12915</name>
</gene>
<protein>
    <submittedName>
        <fullName evidence="1">DUF4442 domain-containing protein</fullName>
    </submittedName>
</protein>
<dbReference type="SUPFAM" id="SSF54637">
    <property type="entry name" value="Thioesterase/thiol ester dehydrase-isomerase"/>
    <property type="match status" value="1"/>
</dbReference>
<dbReference type="InterPro" id="IPR027961">
    <property type="entry name" value="DUF4442"/>
</dbReference>
<reference evidence="1 2" key="1">
    <citation type="submission" date="2019-12" db="EMBL/GenBank/DDBJ databases">
        <title>Neisseriaceae gen. nov. sp. Genome sequencing and assembly.</title>
        <authorList>
            <person name="Liu Z."/>
            <person name="Li A."/>
        </authorList>
    </citation>
    <scope>NUCLEOTIDE SEQUENCE [LARGE SCALE GENOMIC DNA]</scope>
    <source>
        <strain evidence="1 2">B2N2-7</strain>
    </source>
</reference>
<dbReference type="InterPro" id="IPR029069">
    <property type="entry name" value="HotDog_dom_sf"/>
</dbReference>
<keyword evidence="2" id="KW-1185">Reference proteome</keyword>
<organism evidence="1 2">
    <name type="scientific">Craterilacuibacter sinensis</name>
    <dbReference type="NCBI Taxonomy" id="2686017"/>
    <lineage>
        <taxon>Bacteria</taxon>
        <taxon>Pseudomonadati</taxon>
        <taxon>Pseudomonadota</taxon>
        <taxon>Betaproteobacteria</taxon>
        <taxon>Neisseriales</taxon>
        <taxon>Neisseriaceae</taxon>
        <taxon>Craterilacuibacter</taxon>
    </lineage>
</organism>
<dbReference type="Proteomes" id="UP000467214">
    <property type="component" value="Unassembled WGS sequence"/>
</dbReference>
<dbReference type="EMBL" id="WSSB01000012">
    <property type="protein sequence ID" value="MXR37876.1"/>
    <property type="molecule type" value="Genomic_DNA"/>
</dbReference>
<evidence type="ECO:0000313" key="1">
    <source>
        <dbReference type="EMBL" id="MXR37876.1"/>
    </source>
</evidence>
<evidence type="ECO:0000313" key="2">
    <source>
        <dbReference type="Proteomes" id="UP000467214"/>
    </source>
</evidence>
<sequence>MTYKKNRMSRIADKTLCLPTGMRSMVLSRIFGRVVPFLATSGLRFDEVSPQKMVVSLRNQRKIQNHIKGVHAAAMALLAETATGFVVGMNMPDNKLMLLKSMHVDYLKRAQGGMCAEATLSAEQIRSMHEQDKGDVTVSVRVTDESGEEPVRCKMIWAWVPQKRQ</sequence>
<dbReference type="RefSeq" id="WP_160797698.1">
    <property type="nucleotide sequence ID" value="NZ_WSSB01000012.1"/>
</dbReference>
<accession>A0A845BUN8</accession>
<dbReference type="CDD" id="cd03443">
    <property type="entry name" value="PaaI_thioesterase"/>
    <property type="match status" value="1"/>
</dbReference>
<dbReference type="Pfam" id="PF14539">
    <property type="entry name" value="DUF4442"/>
    <property type="match status" value="1"/>
</dbReference>